<dbReference type="GO" id="GO:0007157">
    <property type="term" value="P:heterophilic cell-cell adhesion via plasma membrane cell adhesion molecules"/>
    <property type="evidence" value="ECO:0007669"/>
    <property type="project" value="UniProtKB-ARBA"/>
</dbReference>
<dbReference type="GO" id="GO:0033627">
    <property type="term" value="P:cell adhesion mediated by integrin"/>
    <property type="evidence" value="ECO:0007669"/>
    <property type="project" value="TreeGrafter"/>
</dbReference>
<keyword evidence="10 13" id="KW-0675">Receptor</keyword>
<feature type="domain" description="Integrin alpha second immunoglobulin-like" evidence="14">
    <location>
        <begin position="635"/>
        <end position="763"/>
    </location>
</feature>
<name>A0A336LTI8_CULSO</name>
<organism evidence="16">
    <name type="scientific">Culicoides sonorensis</name>
    <name type="common">Biting midge</name>
    <dbReference type="NCBI Taxonomy" id="179676"/>
    <lineage>
        <taxon>Eukaryota</taxon>
        <taxon>Metazoa</taxon>
        <taxon>Ecdysozoa</taxon>
        <taxon>Arthropoda</taxon>
        <taxon>Hexapoda</taxon>
        <taxon>Insecta</taxon>
        <taxon>Pterygota</taxon>
        <taxon>Neoptera</taxon>
        <taxon>Endopterygota</taxon>
        <taxon>Diptera</taxon>
        <taxon>Nematocera</taxon>
        <taxon>Chironomoidea</taxon>
        <taxon>Ceratopogonidae</taxon>
        <taxon>Ceratopogoninae</taxon>
        <taxon>Culicoides</taxon>
        <taxon>Monoculicoides</taxon>
    </lineage>
</organism>
<dbReference type="InterPro" id="IPR013519">
    <property type="entry name" value="Int_alpha_beta-p"/>
</dbReference>
<dbReference type="InterPro" id="IPR048285">
    <property type="entry name" value="Integrin_alpha_Ig-like_2"/>
</dbReference>
<dbReference type="Pfam" id="PF01839">
    <property type="entry name" value="FG-GAP"/>
    <property type="match status" value="2"/>
</dbReference>
<accession>A0A336LTI8</accession>
<dbReference type="SUPFAM" id="SSF69318">
    <property type="entry name" value="Integrin alpha N-terminal domain"/>
    <property type="match status" value="1"/>
</dbReference>
<evidence type="ECO:0000256" key="6">
    <source>
        <dbReference type="ARBA" id="ARBA00022889"/>
    </source>
</evidence>
<feature type="signal peptide" evidence="13">
    <location>
        <begin position="1"/>
        <end position="21"/>
    </location>
</feature>
<sequence length="1038" mass="116486">MKQFLIFKLFVIVIYLKTSNQFNVSPVPNYAFKEPDLLTGTKFGSSLFGFSITLRQSSIIVGAPKAQSDLIEQRNVNETGAIYKCTFTDKTCKPFVFDRNGNLIEDSLDSRLKDNQLLGFAVDGLGNNDQKLIVCAPHMKSTMTVSRVEEYYLHGVCYWTGESSTDPPRSRRITALKNKDLQSKKIGNKSVYYHWLGEMGFSVHITDNNKEMLMGAPGINNWQGSVVHYKYVEQTDNGTNTGESTASVDENKIIEVDATETGIDEDSYLGYAVDSGYFLSKTPNQLYYVSSAPQATQQSGRVYIFSIDKVSETSHVMKTHKQFDSTQMGEYFGYSILVEDFNNDKLPDIAIGAPLFTKTGFEENGAVYVYLNKDHWSFELQGEITSQYELSGRFGSSLGKIGDINLDGFNDIAVGAPFEDQGAVYIYLGSNHGLNLRKPSQRITPSKNFQIPNKNLMFGHSISRGVDIDQNEYNDIAIGAPAAEQVFVYRTYPVGKIDSTMRVSKRELKENDRTVKVTTCWIIKSATPVRNDLGMTVILKADYLNNRAKWQDNQNSIYETNVTISGQSKCYEFDLLIEYNPALVFRPIDIEMEYSVHDQATNSQDFCSTCVKFDSTEINYQKETIIYSTGCAGTVCVADLSVKSSLINLTPPLILGAVNTITVKYDVQNTGEPAYLPQINITLDNNIATFARIPSSCKFTNLNERELVCDLTKGNPIKTNEVQTLIVSIDGAKLEGDQFSITAVVSSSGNERNQADNRITDQIALNEFSHVEIAGKSSLDTFTLENIDKDLVNIVHKFEIINHGPSTLREMSVHVFVPTKYRAKDKKNAIQLIDINELSIQGIYNGQRLQWTPFSVAMPASGTNGRSKRDVKKTRKSKFALDELPAERTIKFLCDENGFEDNLCMNSYANLKNFLKGNDPIVVSLNFTLKIKSFENIFHDAKDIFILQTIADVKKPINEKQENIKVDAHQPYTVVFKHVKASTPIWVIIVSVLAGVLLFALVTYGLYKIGFFKRKRNEDRMNQNGEEMELKGPNNDNE</sequence>
<dbReference type="Gene3D" id="2.60.40.1530">
    <property type="entry name" value="ntegrin, alpha v. Chain A, domain 4"/>
    <property type="match status" value="1"/>
</dbReference>
<evidence type="ECO:0000313" key="16">
    <source>
        <dbReference type="EMBL" id="SSX19939.1"/>
    </source>
</evidence>
<dbReference type="InterPro" id="IPR032695">
    <property type="entry name" value="Integrin_dom_sf"/>
</dbReference>
<dbReference type="AlphaFoldDB" id="A0A336LTI8"/>
<feature type="repeat" description="FG-GAP" evidence="12">
    <location>
        <begin position="381"/>
        <end position="436"/>
    </location>
</feature>
<feature type="transmembrane region" description="Helical" evidence="13">
    <location>
        <begin position="985"/>
        <end position="1007"/>
    </location>
</feature>
<dbReference type="InterPro" id="IPR000413">
    <property type="entry name" value="Integrin_alpha"/>
</dbReference>
<dbReference type="GO" id="GO:0009897">
    <property type="term" value="C:external side of plasma membrane"/>
    <property type="evidence" value="ECO:0007669"/>
    <property type="project" value="TreeGrafter"/>
</dbReference>
<dbReference type="GO" id="GO:0007229">
    <property type="term" value="P:integrin-mediated signaling pathway"/>
    <property type="evidence" value="ECO:0007669"/>
    <property type="project" value="UniProtKB-KW"/>
</dbReference>
<evidence type="ECO:0000256" key="5">
    <source>
        <dbReference type="ARBA" id="ARBA00022737"/>
    </source>
</evidence>
<dbReference type="SUPFAM" id="SSF69179">
    <property type="entry name" value="Integrin domains"/>
    <property type="match status" value="3"/>
</dbReference>
<comment type="subcellular location">
    <subcellularLocation>
        <location evidence="1 13">Membrane</location>
        <topology evidence="1 13">Single-pass type I membrane protein</topology>
    </subcellularLocation>
</comment>
<keyword evidence="11" id="KW-0325">Glycoprotein</keyword>
<evidence type="ECO:0000256" key="2">
    <source>
        <dbReference type="ARBA" id="ARBA00008054"/>
    </source>
</evidence>
<comment type="similarity">
    <text evidence="2 13">Belongs to the integrin alpha chain family.</text>
</comment>
<evidence type="ECO:0000256" key="9">
    <source>
        <dbReference type="ARBA" id="ARBA00023136"/>
    </source>
</evidence>
<evidence type="ECO:0000256" key="3">
    <source>
        <dbReference type="ARBA" id="ARBA00022692"/>
    </source>
</evidence>
<reference evidence="16" key="1">
    <citation type="submission" date="2018-07" db="EMBL/GenBank/DDBJ databases">
        <authorList>
            <person name="Quirk P.G."/>
            <person name="Krulwich T.A."/>
        </authorList>
    </citation>
    <scope>NUCLEOTIDE SEQUENCE</scope>
</reference>
<dbReference type="Gene3D" id="2.60.40.1510">
    <property type="entry name" value="ntegrin, alpha v. Chain A, domain 3"/>
    <property type="match status" value="1"/>
</dbReference>
<evidence type="ECO:0000256" key="13">
    <source>
        <dbReference type="RuleBase" id="RU003762"/>
    </source>
</evidence>
<feature type="chain" id="PRO_5016190007" evidence="13">
    <location>
        <begin position="22"/>
        <end position="1038"/>
    </location>
</feature>
<dbReference type="GO" id="GO:0007160">
    <property type="term" value="P:cell-matrix adhesion"/>
    <property type="evidence" value="ECO:0007669"/>
    <property type="project" value="TreeGrafter"/>
</dbReference>
<dbReference type="OMA" id="PGNCRVR"/>
<feature type="repeat" description="FG-GAP" evidence="12">
    <location>
        <begin position="444"/>
        <end position="506"/>
    </location>
</feature>
<keyword evidence="6 13" id="KW-0130">Cell adhesion</keyword>
<evidence type="ECO:0000256" key="11">
    <source>
        <dbReference type="ARBA" id="ARBA00023180"/>
    </source>
</evidence>
<gene>
    <name evidence="16" type="primary">CSON000090</name>
</gene>
<evidence type="ECO:0000259" key="14">
    <source>
        <dbReference type="Pfam" id="PF20805"/>
    </source>
</evidence>
<dbReference type="InterPro" id="IPR018184">
    <property type="entry name" value="Integrin_alpha_C_CS"/>
</dbReference>
<dbReference type="Gene3D" id="2.130.10.130">
    <property type="entry name" value="Integrin alpha, N-terminal"/>
    <property type="match status" value="1"/>
</dbReference>
<proteinExistence type="inferred from homology"/>
<dbReference type="GO" id="GO:0008305">
    <property type="term" value="C:integrin complex"/>
    <property type="evidence" value="ECO:0007669"/>
    <property type="project" value="InterPro"/>
</dbReference>
<dbReference type="Gene3D" id="1.20.5.930">
    <property type="entry name" value="Bicelle-embedded integrin alpha(iib) transmembrane segment"/>
    <property type="match status" value="1"/>
</dbReference>
<dbReference type="InterPro" id="IPR048286">
    <property type="entry name" value="Integrin_alpha_Ig-like_3"/>
</dbReference>
<keyword evidence="7 13" id="KW-1133">Transmembrane helix</keyword>
<evidence type="ECO:0000256" key="1">
    <source>
        <dbReference type="ARBA" id="ARBA00004479"/>
    </source>
</evidence>
<protein>
    <submittedName>
        <fullName evidence="16">CSON000090 protein</fullName>
    </submittedName>
</protein>
<evidence type="ECO:0000256" key="7">
    <source>
        <dbReference type="ARBA" id="ARBA00022989"/>
    </source>
</evidence>
<dbReference type="PRINTS" id="PR01185">
    <property type="entry name" value="INTEGRINA"/>
</dbReference>
<feature type="repeat" description="FG-GAP" evidence="12">
    <location>
        <begin position="318"/>
        <end position="379"/>
    </location>
</feature>
<keyword evidence="5" id="KW-0677">Repeat</keyword>
<dbReference type="Gene3D" id="2.60.40.1460">
    <property type="entry name" value="Integrin domains. Chain A, domain 2"/>
    <property type="match status" value="1"/>
</dbReference>
<keyword evidence="8 13" id="KW-0401">Integrin</keyword>
<dbReference type="EMBL" id="UFQT01000100">
    <property type="protein sequence ID" value="SSX19939.1"/>
    <property type="molecule type" value="Genomic_DNA"/>
</dbReference>
<dbReference type="PROSITE" id="PS51470">
    <property type="entry name" value="FG_GAP"/>
    <property type="match status" value="3"/>
</dbReference>
<dbReference type="Pfam" id="PF20806">
    <property type="entry name" value="Integrin_A_Ig_3"/>
    <property type="match status" value="1"/>
</dbReference>
<dbReference type="Pfam" id="PF20805">
    <property type="entry name" value="Integrin_A_Ig_2"/>
    <property type="match status" value="1"/>
</dbReference>
<evidence type="ECO:0000259" key="15">
    <source>
        <dbReference type="Pfam" id="PF20806"/>
    </source>
</evidence>
<dbReference type="PROSITE" id="PS00242">
    <property type="entry name" value="INTEGRIN_ALPHA"/>
    <property type="match status" value="1"/>
</dbReference>
<dbReference type="GO" id="GO:0005178">
    <property type="term" value="F:integrin binding"/>
    <property type="evidence" value="ECO:0007669"/>
    <property type="project" value="TreeGrafter"/>
</dbReference>
<keyword evidence="9 13" id="KW-0472">Membrane</keyword>
<dbReference type="VEuPathDB" id="VectorBase:CSON000090"/>
<keyword evidence="4 13" id="KW-0732">Signal</keyword>
<evidence type="ECO:0000256" key="8">
    <source>
        <dbReference type="ARBA" id="ARBA00023037"/>
    </source>
</evidence>
<dbReference type="InterPro" id="IPR028994">
    <property type="entry name" value="Integrin_alpha_N"/>
</dbReference>
<dbReference type="PANTHER" id="PTHR23220">
    <property type="entry name" value="INTEGRIN ALPHA"/>
    <property type="match status" value="1"/>
</dbReference>
<feature type="domain" description="Integrin alpha third immunoglobulin-like" evidence="15">
    <location>
        <begin position="793"/>
        <end position="897"/>
    </location>
</feature>
<dbReference type="InterPro" id="IPR013517">
    <property type="entry name" value="FG-GAP"/>
</dbReference>
<evidence type="ECO:0000256" key="12">
    <source>
        <dbReference type="PROSITE-ProRule" id="PRU00803"/>
    </source>
</evidence>
<evidence type="ECO:0000256" key="4">
    <source>
        <dbReference type="ARBA" id="ARBA00022729"/>
    </source>
</evidence>
<evidence type="ECO:0000256" key="10">
    <source>
        <dbReference type="ARBA" id="ARBA00023170"/>
    </source>
</evidence>
<keyword evidence="3 13" id="KW-0812">Transmembrane</keyword>
<dbReference type="FunFam" id="1.20.5.930:FF:000005">
    <property type="entry name" value="Integrin, alpha 10"/>
    <property type="match status" value="1"/>
</dbReference>
<dbReference type="SMART" id="SM00191">
    <property type="entry name" value="Int_alpha"/>
    <property type="match status" value="5"/>
</dbReference>
<dbReference type="PANTHER" id="PTHR23220:SF83">
    <property type="entry name" value="INTEGRIN ALPHA-PS3-RELATED"/>
    <property type="match status" value="1"/>
</dbReference>